<feature type="compositionally biased region" description="Basic and acidic residues" evidence="1">
    <location>
        <begin position="87"/>
        <end position="112"/>
    </location>
</feature>
<accession>A0A8B6G3E7</accession>
<protein>
    <submittedName>
        <fullName evidence="2">Uncharacterized protein</fullName>
    </submittedName>
</protein>
<evidence type="ECO:0000313" key="3">
    <source>
        <dbReference type="Proteomes" id="UP000596742"/>
    </source>
</evidence>
<dbReference type="EMBL" id="UYJE01007808">
    <property type="protein sequence ID" value="VDI58104.1"/>
    <property type="molecule type" value="Genomic_DNA"/>
</dbReference>
<reference evidence="2" key="1">
    <citation type="submission" date="2018-11" db="EMBL/GenBank/DDBJ databases">
        <authorList>
            <person name="Alioto T."/>
            <person name="Alioto T."/>
        </authorList>
    </citation>
    <scope>NUCLEOTIDE SEQUENCE</scope>
</reference>
<gene>
    <name evidence="2" type="ORF">MGAL_10B090926</name>
</gene>
<dbReference type="PANTHER" id="PTHR47331">
    <property type="entry name" value="PHD-TYPE DOMAIN-CONTAINING PROTEIN"/>
    <property type="match status" value="1"/>
</dbReference>
<name>A0A8B6G3E7_MYTGA</name>
<dbReference type="OrthoDB" id="8194935at2759"/>
<sequence>MIGVTKRVLDSILLENVKGGLTHEVLITLMAEVTAIVNSRPLVEVSTDPEDPIPLTPAMLLTQKPNLITIENTFDMTNMYRALTVEKSTDDKHDDTSTERLTRVLPKREASVRRNGLPKSDRLR</sequence>
<evidence type="ECO:0000313" key="2">
    <source>
        <dbReference type="EMBL" id="VDI58104.1"/>
    </source>
</evidence>
<dbReference type="AlphaFoldDB" id="A0A8B6G3E7"/>
<organism evidence="2 3">
    <name type="scientific">Mytilus galloprovincialis</name>
    <name type="common">Mediterranean mussel</name>
    <dbReference type="NCBI Taxonomy" id="29158"/>
    <lineage>
        <taxon>Eukaryota</taxon>
        <taxon>Metazoa</taxon>
        <taxon>Spiralia</taxon>
        <taxon>Lophotrochozoa</taxon>
        <taxon>Mollusca</taxon>
        <taxon>Bivalvia</taxon>
        <taxon>Autobranchia</taxon>
        <taxon>Pteriomorphia</taxon>
        <taxon>Mytilida</taxon>
        <taxon>Mytiloidea</taxon>
        <taxon>Mytilidae</taxon>
        <taxon>Mytilinae</taxon>
        <taxon>Mytilus</taxon>
    </lineage>
</organism>
<dbReference type="Proteomes" id="UP000596742">
    <property type="component" value="Unassembled WGS sequence"/>
</dbReference>
<proteinExistence type="predicted"/>
<feature type="region of interest" description="Disordered" evidence="1">
    <location>
        <begin position="87"/>
        <end position="124"/>
    </location>
</feature>
<keyword evidence="3" id="KW-1185">Reference proteome</keyword>
<dbReference type="PANTHER" id="PTHR47331:SF6">
    <property type="entry name" value="DOUBLECORTIN DOMAIN-CONTAINING PROTEIN"/>
    <property type="match status" value="1"/>
</dbReference>
<comment type="caution">
    <text evidence="2">The sequence shown here is derived from an EMBL/GenBank/DDBJ whole genome shotgun (WGS) entry which is preliminary data.</text>
</comment>
<evidence type="ECO:0000256" key="1">
    <source>
        <dbReference type="SAM" id="MobiDB-lite"/>
    </source>
</evidence>